<dbReference type="EMBL" id="LBPO01000004">
    <property type="protein sequence ID" value="KKP59276.1"/>
    <property type="molecule type" value="Genomic_DNA"/>
</dbReference>
<feature type="compositionally biased region" description="Acidic residues" evidence="1">
    <location>
        <begin position="72"/>
        <end position="82"/>
    </location>
</feature>
<reference evidence="2 3" key="1">
    <citation type="journal article" date="2015" name="Nature">
        <title>rRNA introns, odd ribosomes, and small enigmatic genomes across a large radiation of phyla.</title>
        <authorList>
            <person name="Brown C.T."/>
            <person name="Hug L.A."/>
            <person name="Thomas B.C."/>
            <person name="Sharon I."/>
            <person name="Castelle C.J."/>
            <person name="Singh A."/>
            <person name="Wilkins M.J."/>
            <person name="Williams K.H."/>
            <person name="Banfield J.F."/>
        </authorList>
    </citation>
    <scope>NUCLEOTIDE SEQUENCE [LARGE SCALE GENOMIC DNA]</scope>
</reference>
<dbReference type="AlphaFoldDB" id="A0A0G0B6E0"/>
<proteinExistence type="predicted"/>
<accession>A0A0G0B6E0</accession>
<protein>
    <submittedName>
        <fullName evidence="2">Uncharacterized protein</fullName>
    </submittedName>
</protein>
<name>A0A0G0B6E0_9BACT</name>
<gene>
    <name evidence="2" type="ORF">UR53_C0004G0029</name>
</gene>
<comment type="caution">
    <text evidence="2">The sequence shown here is derived from an EMBL/GenBank/DDBJ whole genome shotgun (WGS) entry which is preliminary data.</text>
</comment>
<evidence type="ECO:0000256" key="1">
    <source>
        <dbReference type="SAM" id="MobiDB-lite"/>
    </source>
</evidence>
<feature type="region of interest" description="Disordered" evidence="1">
    <location>
        <begin position="60"/>
        <end position="82"/>
    </location>
</feature>
<evidence type="ECO:0000313" key="2">
    <source>
        <dbReference type="EMBL" id="KKP59276.1"/>
    </source>
</evidence>
<dbReference type="Proteomes" id="UP000034927">
    <property type="component" value="Unassembled WGS sequence"/>
</dbReference>
<sequence>MGERPTPDFLKRLKGDIAKGKEKTGASIIDLERTREKGRPKAKMPEGLRRVLERVKIRREDAKTTQELNPENLEDENEPPSF</sequence>
<evidence type="ECO:0000313" key="3">
    <source>
        <dbReference type="Proteomes" id="UP000034927"/>
    </source>
</evidence>
<organism evidence="2 3">
    <name type="scientific">Candidatus Magasanikbacteria bacterium GW2011_GWC2_34_16</name>
    <dbReference type="NCBI Taxonomy" id="1619045"/>
    <lineage>
        <taxon>Bacteria</taxon>
        <taxon>Candidatus Magasanikiibacteriota</taxon>
    </lineage>
</organism>